<organism evidence="1">
    <name type="scientific">Anguilla anguilla</name>
    <name type="common">European freshwater eel</name>
    <name type="synonym">Muraena anguilla</name>
    <dbReference type="NCBI Taxonomy" id="7936"/>
    <lineage>
        <taxon>Eukaryota</taxon>
        <taxon>Metazoa</taxon>
        <taxon>Chordata</taxon>
        <taxon>Craniata</taxon>
        <taxon>Vertebrata</taxon>
        <taxon>Euteleostomi</taxon>
        <taxon>Actinopterygii</taxon>
        <taxon>Neopterygii</taxon>
        <taxon>Teleostei</taxon>
        <taxon>Anguilliformes</taxon>
        <taxon>Anguillidae</taxon>
        <taxon>Anguilla</taxon>
    </lineage>
</organism>
<evidence type="ECO:0000313" key="1">
    <source>
        <dbReference type="EMBL" id="JAH05455.1"/>
    </source>
</evidence>
<sequence length="25" mass="2942">MSSPSFYITFIWQMLLSKATYNIIS</sequence>
<reference evidence="1" key="1">
    <citation type="submission" date="2014-11" db="EMBL/GenBank/DDBJ databases">
        <authorList>
            <person name="Amaro Gonzalez C."/>
        </authorList>
    </citation>
    <scope>NUCLEOTIDE SEQUENCE</scope>
</reference>
<name>A0A0E9PN08_ANGAN</name>
<dbReference type="AlphaFoldDB" id="A0A0E9PN08"/>
<proteinExistence type="predicted"/>
<reference evidence="1" key="2">
    <citation type="journal article" date="2015" name="Fish Shellfish Immunol.">
        <title>Early steps in the European eel (Anguilla anguilla)-Vibrio vulnificus interaction in the gills: Role of the RtxA13 toxin.</title>
        <authorList>
            <person name="Callol A."/>
            <person name="Pajuelo D."/>
            <person name="Ebbesson L."/>
            <person name="Teles M."/>
            <person name="MacKenzie S."/>
            <person name="Amaro C."/>
        </authorList>
    </citation>
    <scope>NUCLEOTIDE SEQUENCE</scope>
</reference>
<dbReference type="EMBL" id="GBXM01103122">
    <property type="protein sequence ID" value="JAH05455.1"/>
    <property type="molecule type" value="Transcribed_RNA"/>
</dbReference>
<protein>
    <submittedName>
        <fullName evidence="1">Uncharacterized protein</fullName>
    </submittedName>
</protein>
<accession>A0A0E9PN08</accession>